<accession>A0A8X6SZG8</accession>
<name>A0A8X6SZG8_TRICX</name>
<evidence type="ECO:0000313" key="2">
    <source>
        <dbReference type="Proteomes" id="UP000887159"/>
    </source>
</evidence>
<gene>
    <name evidence="1" type="ORF">TNCV_1089421</name>
</gene>
<protein>
    <submittedName>
        <fullName evidence="1">Uncharacterized protein</fullName>
    </submittedName>
</protein>
<organism evidence="1 2">
    <name type="scientific">Trichonephila clavipes</name>
    <name type="common">Golden silk orbweaver</name>
    <name type="synonym">Nephila clavipes</name>
    <dbReference type="NCBI Taxonomy" id="2585209"/>
    <lineage>
        <taxon>Eukaryota</taxon>
        <taxon>Metazoa</taxon>
        <taxon>Ecdysozoa</taxon>
        <taxon>Arthropoda</taxon>
        <taxon>Chelicerata</taxon>
        <taxon>Arachnida</taxon>
        <taxon>Araneae</taxon>
        <taxon>Araneomorphae</taxon>
        <taxon>Entelegynae</taxon>
        <taxon>Araneoidea</taxon>
        <taxon>Nephilidae</taxon>
        <taxon>Trichonephila</taxon>
    </lineage>
</organism>
<dbReference type="Proteomes" id="UP000887159">
    <property type="component" value="Unassembled WGS sequence"/>
</dbReference>
<evidence type="ECO:0000313" key="1">
    <source>
        <dbReference type="EMBL" id="GFY17166.1"/>
    </source>
</evidence>
<sequence length="100" mass="11183">MYVCRSIEHQTGDGAIWLCSTPIWSVVSHLSSLSTEFTIGLAVRRLFIVLPCRKATIHLQTSMPSPRFEPNPNGITVSVTNHYPVGQQIQLQVVYIQICT</sequence>
<reference evidence="1" key="1">
    <citation type="submission" date="2020-08" db="EMBL/GenBank/DDBJ databases">
        <title>Multicomponent nature underlies the extraordinary mechanical properties of spider dragline silk.</title>
        <authorList>
            <person name="Kono N."/>
            <person name="Nakamura H."/>
            <person name="Mori M."/>
            <person name="Yoshida Y."/>
            <person name="Ohtoshi R."/>
            <person name="Malay A.D."/>
            <person name="Moran D.A.P."/>
            <person name="Tomita M."/>
            <person name="Numata K."/>
            <person name="Arakawa K."/>
        </authorList>
    </citation>
    <scope>NUCLEOTIDE SEQUENCE</scope>
</reference>
<proteinExistence type="predicted"/>
<comment type="caution">
    <text evidence="1">The sequence shown here is derived from an EMBL/GenBank/DDBJ whole genome shotgun (WGS) entry which is preliminary data.</text>
</comment>
<keyword evidence="2" id="KW-1185">Reference proteome</keyword>
<dbReference type="EMBL" id="BMAU01021343">
    <property type="protein sequence ID" value="GFY17166.1"/>
    <property type="molecule type" value="Genomic_DNA"/>
</dbReference>
<dbReference type="AlphaFoldDB" id="A0A8X6SZG8"/>